<evidence type="ECO:0000256" key="9">
    <source>
        <dbReference type="SAM" id="Phobius"/>
    </source>
</evidence>
<feature type="compositionally biased region" description="Low complexity" evidence="8">
    <location>
        <begin position="466"/>
        <end position="480"/>
    </location>
</feature>
<keyword evidence="6 9" id="KW-0472">Membrane</keyword>
<proteinExistence type="predicted"/>
<dbReference type="Gene3D" id="1.20.1250.20">
    <property type="entry name" value="MFS general substrate transporter like domains"/>
    <property type="match status" value="1"/>
</dbReference>
<dbReference type="InterPro" id="IPR046030">
    <property type="entry name" value="DUF5988"/>
</dbReference>
<feature type="transmembrane region" description="Helical" evidence="9">
    <location>
        <begin position="356"/>
        <end position="378"/>
    </location>
</feature>
<feature type="transmembrane region" description="Helical" evidence="9">
    <location>
        <begin position="438"/>
        <end position="459"/>
    </location>
</feature>
<evidence type="ECO:0000256" key="6">
    <source>
        <dbReference type="ARBA" id="ARBA00023136"/>
    </source>
</evidence>
<keyword evidence="3" id="KW-1003">Cell membrane</keyword>
<feature type="transmembrane region" description="Helical" evidence="9">
    <location>
        <begin position="399"/>
        <end position="418"/>
    </location>
</feature>
<keyword evidence="2" id="KW-0813">Transport</keyword>
<keyword evidence="4 9" id="KW-0812">Transmembrane</keyword>
<evidence type="ECO:0000256" key="7">
    <source>
        <dbReference type="ARBA" id="ARBA00023251"/>
    </source>
</evidence>
<reference evidence="12" key="1">
    <citation type="journal article" date="2019" name="Int. J. Syst. Evol. Microbiol.">
        <title>The Global Catalogue of Microorganisms (GCM) 10K type strain sequencing project: providing services to taxonomists for standard genome sequencing and annotation.</title>
        <authorList>
            <consortium name="The Broad Institute Genomics Platform"/>
            <consortium name="The Broad Institute Genome Sequencing Center for Infectious Disease"/>
            <person name="Wu L."/>
            <person name="Ma J."/>
        </authorList>
    </citation>
    <scope>NUCLEOTIDE SEQUENCE [LARGE SCALE GENOMIC DNA]</scope>
    <source>
        <strain evidence="12">JCM 12607</strain>
    </source>
</reference>
<comment type="subcellular location">
    <subcellularLocation>
        <location evidence="1">Cell membrane</location>
        <topology evidence="1">Multi-pass membrane protein</topology>
    </subcellularLocation>
</comment>
<feature type="transmembrane region" description="Helical" evidence="9">
    <location>
        <begin position="298"/>
        <end position="318"/>
    </location>
</feature>
<feature type="transmembrane region" description="Helical" evidence="9">
    <location>
        <begin position="12"/>
        <end position="34"/>
    </location>
</feature>
<keyword evidence="12" id="KW-1185">Reference proteome</keyword>
<dbReference type="PANTHER" id="PTHR42718">
    <property type="entry name" value="MAJOR FACILITATOR SUPERFAMILY MULTIDRUG TRANSPORTER MFSC"/>
    <property type="match status" value="1"/>
</dbReference>
<feature type="transmembrane region" description="Helical" evidence="9">
    <location>
        <begin position="110"/>
        <end position="129"/>
    </location>
</feature>
<evidence type="ECO:0000256" key="3">
    <source>
        <dbReference type="ARBA" id="ARBA00022475"/>
    </source>
</evidence>
<feature type="transmembrane region" description="Helical" evidence="9">
    <location>
        <begin position="165"/>
        <end position="184"/>
    </location>
</feature>
<feature type="transmembrane region" description="Helical" evidence="9">
    <location>
        <begin position="330"/>
        <end position="350"/>
    </location>
</feature>
<accession>A0ABW2X735</accession>
<evidence type="ECO:0000256" key="5">
    <source>
        <dbReference type="ARBA" id="ARBA00022989"/>
    </source>
</evidence>
<feature type="transmembrane region" description="Helical" evidence="9">
    <location>
        <begin position="196"/>
        <end position="215"/>
    </location>
</feature>
<dbReference type="PRINTS" id="PR01036">
    <property type="entry name" value="TCRTETB"/>
</dbReference>
<evidence type="ECO:0000313" key="11">
    <source>
        <dbReference type="EMBL" id="MFD0629437.1"/>
    </source>
</evidence>
<protein>
    <submittedName>
        <fullName evidence="11">DHA2 family efflux MFS transporter permease subunit</fullName>
    </submittedName>
</protein>
<dbReference type="EMBL" id="JBHTGL010000008">
    <property type="protein sequence ID" value="MFD0629437.1"/>
    <property type="molecule type" value="Genomic_DNA"/>
</dbReference>
<organism evidence="11 12">
    <name type="scientific">Streptomyces sanglieri</name>
    <dbReference type="NCBI Taxonomy" id="193460"/>
    <lineage>
        <taxon>Bacteria</taxon>
        <taxon>Bacillati</taxon>
        <taxon>Actinomycetota</taxon>
        <taxon>Actinomycetes</taxon>
        <taxon>Kitasatosporales</taxon>
        <taxon>Streptomycetaceae</taxon>
        <taxon>Streptomyces</taxon>
    </lineage>
</organism>
<feature type="transmembrane region" description="Helical" evidence="9">
    <location>
        <begin position="46"/>
        <end position="65"/>
    </location>
</feature>
<feature type="transmembrane region" description="Helical" evidence="9">
    <location>
        <begin position="136"/>
        <end position="159"/>
    </location>
</feature>
<sequence length="615" mass="64565">MLKWRGNPWAVLVTLSLGFFMTLLDLTIVNIAIPDMINGLGASLDQTLWVVSAYALTLSVLLITASRLGDMRGPRNLFAAGLVVFTLASIACGFAPNAAALIAARGVQGLGAALLVPQTMTLIVSVFPASRRGSALGIWGTVAGLATLSGPTLGGVLVSAVGWRWIFLVNVPIGIAALVLTFLLVPDIRPARAHRFDLTGVLLATATLFCLAFGLQEGERYQWGPGIWTLLAAGAALAVGFLLHQRGRQDREPLVPFALFKDRNFTVMTVLVGLVSIAMLGLVLPFNLYLQSVLHMSAMKAGLVLAPSSLVSMALGPFAGRMSDRIGGKYLMITGLALYASGILAIALIAGPATSWYAFVPATLLTGLGVGCIVAPMSTEAMRNIPPQLAGAASGVNNTVRQIGSVIGAAAVGALVQGQLSAGISTGQSYSAAFLSTLHSTVALPISVLMVGLLACLLIRNHTKSRTPGTDPATAPATTPVVPPAGAGPGPVGPSAPRRGRRTGKRFRRALEQPPILRAAKHPYCQAEAMRTSEQSAPAPKETAVMENPNVILTGGPTFLIHEEDRVRYIANTNSKVKVLSGNRYEHFEPTDETVVEGNRELQVFAWSGCTYVAE</sequence>
<dbReference type="PANTHER" id="PTHR42718:SF42">
    <property type="entry name" value="EXPORT PROTEIN"/>
    <property type="match status" value="1"/>
</dbReference>
<name>A0ABW2X735_9ACTN</name>
<evidence type="ECO:0000313" key="12">
    <source>
        <dbReference type="Proteomes" id="UP001596915"/>
    </source>
</evidence>
<dbReference type="SUPFAM" id="SSF103473">
    <property type="entry name" value="MFS general substrate transporter"/>
    <property type="match status" value="1"/>
</dbReference>
<dbReference type="CDD" id="cd17321">
    <property type="entry name" value="MFS_MMR_MDR_like"/>
    <property type="match status" value="1"/>
</dbReference>
<dbReference type="InterPro" id="IPR011701">
    <property type="entry name" value="MFS"/>
</dbReference>
<dbReference type="Proteomes" id="UP001596915">
    <property type="component" value="Unassembled WGS sequence"/>
</dbReference>
<dbReference type="Pfam" id="PF19450">
    <property type="entry name" value="DUF5988"/>
    <property type="match status" value="1"/>
</dbReference>
<evidence type="ECO:0000259" key="10">
    <source>
        <dbReference type="PROSITE" id="PS50850"/>
    </source>
</evidence>
<dbReference type="InterPro" id="IPR004638">
    <property type="entry name" value="EmrB-like"/>
</dbReference>
<comment type="caution">
    <text evidence="11">The sequence shown here is derived from an EMBL/GenBank/DDBJ whole genome shotgun (WGS) entry which is preliminary data.</text>
</comment>
<evidence type="ECO:0000256" key="4">
    <source>
        <dbReference type="ARBA" id="ARBA00022692"/>
    </source>
</evidence>
<dbReference type="Pfam" id="PF07690">
    <property type="entry name" value="MFS_1"/>
    <property type="match status" value="1"/>
</dbReference>
<feature type="transmembrane region" description="Helical" evidence="9">
    <location>
        <begin position="227"/>
        <end position="244"/>
    </location>
</feature>
<feature type="transmembrane region" description="Helical" evidence="9">
    <location>
        <begin position="77"/>
        <end position="104"/>
    </location>
</feature>
<keyword evidence="5 9" id="KW-1133">Transmembrane helix</keyword>
<evidence type="ECO:0000256" key="1">
    <source>
        <dbReference type="ARBA" id="ARBA00004651"/>
    </source>
</evidence>
<dbReference type="NCBIfam" id="TIGR00711">
    <property type="entry name" value="efflux_EmrB"/>
    <property type="match status" value="1"/>
</dbReference>
<dbReference type="InterPro" id="IPR036259">
    <property type="entry name" value="MFS_trans_sf"/>
</dbReference>
<feature type="region of interest" description="Disordered" evidence="8">
    <location>
        <begin position="465"/>
        <end position="503"/>
    </location>
</feature>
<keyword evidence="7" id="KW-0046">Antibiotic resistance</keyword>
<evidence type="ECO:0000256" key="8">
    <source>
        <dbReference type="SAM" id="MobiDB-lite"/>
    </source>
</evidence>
<feature type="transmembrane region" description="Helical" evidence="9">
    <location>
        <begin position="265"/>
        <end position="286"/>
    </location>
</feature>
<feature type="domain" description="Major facilitator superfamily (MFS) profile" evidence="10">
    <location>
        <begin position="11"/>
        <end position="464"/>
    </location>
</feature>
<dbReference type="Gene3D" id="1.20.1720.10">
    <property type="entry name" value="Multidrug resistance protein D"/>
    <property type="match status" value="1"/>
</dbReference>
<dbReference type="InterPro" id="IPR020846">
    <property type="entry name" value="MFS_dom"/>
</dbReference>
<evidence type="ECO:0000256" key="2">
    <source>
        <dbReference type="ARBA" id="ARBA00022448"/>
    </source>
</evidence>
<dbReference type="PROSITE" id="PS50850">
    <property type="entry name" value="MFS"/>
    <property type="match status" value="1"/>
</dbReference>
<gene>
    <name evidence="11" type="ORF">ACFQ2K_49340</name>
</gene>